<dbReference type="Gene3D" id="1.20.1250.20">
    <property type="entry name" value="MFS general substrate transporter like domains"/>
    <property type="match status" value="1"/>
</dbReference>
<feature type="domain" description="Major facilitator superfamily (MFS) profile" evidence="7">
    <location>
        <begin position="20"/>
        <end position="450"/>
    </location>
</feature>
<dbReference type="Pfam" id="PF07690">
    <property type="entry name" value="MFS_1"/>
    <property type="match status" value="1"/>
</dbReference>
<accession>A0AAD0NU99</accession>
<evidence type="ECO:0000256" key="2">
    <source>
        <dbReference type="ARBA" id="ARBA00022448"/>
    </source>
</evidence>
<dbReference type="EMBL" id="CP029604">
    <property type="protein sequence ID" value="AWO82626.1"/>
    <property type="molecule type" value="Genomic_DNA"/>
</dbReference>
<feature type="transmembrane region" description="Helical" evidence="6">
    <location>
        <begin position="54"/>
        <end position="74"/>
    </location>
</feature>
<feature type="transmembrane region" description="Helical" evidence="6">
    <location>
        <begin position="20"/>
        <end position="42"/>
    </location>
</feature>
<evidence type="ECO:0000256" key="5">
    <source>
        <dbReference type="ARBA" id="ARBA00023136"/>
    </source>
</evidence>
<feature type="transmembrane region" description="Helical" evidence="6">
    <location>
        <begin position="145"/>
        <end position="167"/>
    </location>
</feature>
<feature type="transmembrane region" description="Helical" evidence="6">
    <location>
        <begin position="110"/>
        <end position="133"/>
    </location>
</feature>
<dbReference type="InterPro" id="IPR036259">
    <property type="entry name" value="MFS_trans_sf"/>
</dbReference>
<dbReference type="SUPFAM" id="SSF103473">
    <property type="entry name" value="MFS general substrate transporter"/>
    <property type="match status" value="1"/>
</dbReference>
<dbReference type="CDD" id="cd17321">
    <property type="entry name" value="MFS_MMR_MDR_like"/>
    <property type="match status" value="1"/>
</dbReference>
<evidence type="ECO:0000256" key="1">
    <source>
        <dbReference type="ARBA" id="ARBA00004651"/>
    </source>
</evidence>
<gene>
    <name evidence="8" type="ORF">DLJ61_02900</name>
</gene>
<feature type="transmembrane region" description="Helical" evidence="6">
    <location>
        <begin position="492"/>
        <end position="513"/>
    </location>
</feature>
<feature type="transmembrane region" description="Helical" evidence="6">
    <location>
        <begin position="173"/>
        <end position="195"/>
    </location>
</feature>
<organism evidence="8 9">
    <name type="scientific">Gordonia terrae</name>
    <dbReference type="NCBI Taxonomy" id="2055"/>
    <lineage>
        <taxon>Bacteria</taxon>
        <taxon>Bacillati</taxon>
        <taxon>Actinomycetota</taxon>
        <taxon>Actinomycetes</taxon>
        <taxon>Mycobacteriales</taxon>
        <taxon>Gordoniaceae</taxon>
        <taxon>Gordonia</taxon>
    </lineage>
</organism>
<dbReference type="GO" id="GO:0022857">
    <property type="term" value="F:transmembrane transporter activity"/>
    <property type="evidence" value="ECO:0007669"/>
    <property type="project" value="InterPro"/>
</dbReference>
<feature type="transmembrane region" description="Helical" evidence="6">
    <location>
        <begin position="207"/>
        <end position="227"/>
    </location>
</feature>
<feature type="transmembrane region" description="Helical" evidence="6">
    <location>
        <begin position="340"/>
        <end position="359"/>
    </location>
</feature>
<dbReference type="PROSITE" id="PS50850">
    <property type="entry name" value="MFS"/>
    <property type="match status" value="1"/>
</dbReference>
<dbReference type="RefSeq" id="WP_033204514.1">
    <property type="nucleotide sequence ID" value="NZ_CP029604.1"/>
</dbReference>
<feature type="transmembrane region" description="Helical" evidence="6">
    <location>
        <begin position="233"/>
        <end position="253"/>
    </location>
</feature>
<keyword evidence="3 6" id="KW-0812">Transmembrane</keyword>
<evidence type="ECO:0000256" key="4">
    <source>
        <dbReference type="ARBA" id="ARBA00022989"/>
    </source>
</evidence>
<dbReference type="GO" id="GO:0005886">
    <property type="term" value="C:plasma membrane"/>
    <property type="evidence" value="ECO:0007669"/>
    <property type="project" value="UniProtKB-SubCell"/>
</dbReference>
<feature type="transmembrane region" description="Helical" evidence="6">
    <location>
        <begin position="274"/>
        <end position="298"/>
    </location>
</feature>
<sequence length="524" mass="54310">MGDSATSETAAPLSGKQRVLALLLAMAMFVLVVDTSFMNVSISAVVRDLDTTVSGVQSAIALEALVSAAFILIGGKVGDLIGRRRAYVIGLLAYAIGASAMALAQGLTTIVVFWAIIGGIGASLLLPAMQSLVHGNFQGDDQKRVYALVGAAAAIAAAVGPLLGGFITTYLSWRLAFVAEVVIIAIVLCGIGLVRDVAYTGPRGVDPIGALLSVLGMGGIVLGILVWQEGGEAVGILLVVGAAGLVGLTWWLIRRRRAGRPTLLDPDLFRSRPFRLGVSQQLLQQIALGGIMISLPIYLQMVLEYDAMEAGLSLAPLSLSMFVVALLAGRRTHTRPPSAIVLAGFGLLTLGVAVLLSIVPRADFGWGLIVPLIVAGAGLGLLVSQLNDYTLGPISDERVSEAAGTNSAAGSFGLSFGLASAGAILLASLAFGFVREAESSEVLAPAEQQQVARVLDDDAQVMSNTQLTELLAGQPADVRDEIIRINTEVRPVALQVALLIPLAAGVLGTVNALRMRSGAGRRRS</sequence>
<dbReference type="PANTHER" id="PTHR42718:SF9">
    <property type="entry name" value="MAJOR FACILITATOR SUPERFAMILY MULTIDRUG TRANSPORTER MFSC"/>
    <property type="match status" value="1"/>
</dbReference>
<evidence type="ECO:0000259" key="7">
    <source>
        <dbReference type="PROSITE" id="PS50850"/>
    </source>
</evidence>
<feature type="transmembrane region" description="Helical" evidence="6">
    <location>
        <begin position="408"/>
        <end position="434"/>
    </location>
</feature>
<evidence type="ECO:0000256" key="6">
    <source>
        <dbReference type="SAM" id="Phobius"/>
    </source>
</evidence>
<dbReference type="AlphaFoldDB" id="A0AAD0NU99"/>
<dbReference type="PANTHER" id="PTHR42718">
    <property type="entry name" value="MAJOR FACILITATOR SUPERFAMILY MULTIDRUG TRANSPORTER MFSC"/>
    <property type="match status" value="1"/>
</dbReference>
<evidence type="ECO:0000313" key="9">
    <source>
        <dbReference type="Proteomes" id="UP000247118"/>
    </source>
</evidence>
<reference evidence="8 9" key="1">
    <citation type="submission" date="2018-05" db="EMBL/GenBank/DDBJ databases">
        <title>Complete genome sequence of Gordonia terrae NRRL B-16283.</title>
        <authorList>
            <person name="Garlena R.A."/>
            <person name="Russell D.A."/>
            <person name="Hatfull G.F."/>
        </authorList>
    </citation>
    <scope>NUCLEOTIDE SEQUENCE [LARGE SCALE GENOMIC DNA]</scope>
    <source>
        <strain evidence="8 9">NRRL B-16283</strain>
    </source>
</reference>
<comment type="subcellular location">
    <subcellularLocation>
        <location evidence="1">Cell membrane</location>
        <topology evidence="1">Multi-pass membrane protein</topology>
    </subcellularLocation>
</comment>
<dbReference type="Proteomes" id="UP000247118">
    <property type="component" value="Chromosome"/>
</dbReference>
<keyword evidence="2" id="KW-0813">Transport</keyword>
<protein>
    <submittedName>
        <fullName evidence="8">MFS transporter</fullName>
    </submittedName>
</protein>
<dbReference type="InterPro" id="IPR020846">
    <property type="entry name" value="MFS_dom"/>
</dbReference>
<keyword evidence="5 6" id="KW-0472">Membrane</keyword>
<evidence type="ECO:0000313" key="8">
    <source>
        <dbReference type="EMBL" id="AWO82626.1"/>
    </source>
</evidence>
<keyword evidence="4 6" id="KW-1133">Transmembrane helix</keyword>
<feature type="transmembrane region" description="Helical" evidence="6">
    <location>
        <begin position="310"/>
        <end position="328"/>
    </location>
</feature>
<name>A0AAD0NU99_9ACTN</name>
<feature type="transmembrane region" description="Helical" evidence="6">
    <location>
        <begin position="365"/>
        <end position="387"/>
    </location>
</feature>
<dbReference type="Gene3D" id="1.20.1720.10">
    <property type="entry name" value="Multidrug resistance protein D"/>
    <property type="match status" value="1"/>
</dbReference>
<dbReference type="InterPro" id="IPR011701">
    <property type="entry name" value="MFS"/>
</dbReference>
<evidence type="ECO:0000256" key="3">
    <source>
        <dbReference type="ARBA" id="ARBA00022692"/>
    </source>
</evidence>
<feature type="transmembrane region" description="Helical" evidence="6">
    <location>
        <begin position="86"/>
        <end position="104"/>
    </location>
</feature>
<proteinExistence type="predicted"/>